<accession>A0ABP8K1P9</accession>
<evidence type="ECO:0000256" key="1">
    <source>
        <dbReference type="ARBA" id="ARBA00004127"/>
    </source>
</evidence>
<comment type="caution">
    <text evidence="9">The sequence shown here is derived from an EMBL/GenBank/DDBJ whole genome shotgun (WGS) entry which is preliminary data.</text>
</comment>
<feature type="transmembrane region" description="Helical" evidence="7">
    <location>
        <begin position="137"/>
        <end position="157"/>
    </location>
</feature>
<proteinExistence type="predicted"/>
<keyword evidence="2 7" id="KW-0812">Transmembrane</keyword>
<dbReference type="SMART" id="SM00752">
    <property type="entry name" value="HTTM"/>
    <property type="match status" value="1"/>
</dbReference>
<dbReference type="EMBL" id="BAABHB010000002">
    <property type="protein sequence ID" value="GAA4398933.1"/>
    <property type="molecule type" value="Genomic_DNA"/>
</dbReference>
<keyword evidence="5" id="KW-1015">Disulfide bond</keyword>
<name>A0ABP8K1P9_9BACT</name>
<evidence type="ECO:0000259" key="8">
    <source>
        <dbReference type="SMART" id="SM00752"/>
    </source>
</evidence>
<evidence type="ECO:0000313" key="9">
    <source>
        <dbReference type="EMBL" id="GAA4398933.1"/>
    </source>
</evidence>
<evidence type="ECO:0000256" key="7">
    <source>
        <dbReference type="SAM" id="Phobius"/>
    </source>
</evidence>
<dbReference type="PANTHER" id="PTHR12639:SF7">
    <property type="entry name" value="HTTM DOMAIN-CONTAINING PROTEIN"/>
    <property type="match status" value="1"/>
</dbReference>
<evidence type="ECO:0000256" key="3">
    <source>
        <dbReference type="ARBA" id="ARBA00022989"/>
    </source>
</evidence>
<reference evidence="10" key="1">
    <citation type="journal article" date="2019" name="Int. J. Syst. Evol. Microbiol.">
        <title>The Global Catalogue of Microorganisms (GCM) 10K type strain sequencing project: providing services to taxonomists for standard genome sequencing and annotation.</title>
        <authorList>
            <consortium name="The Broad Institute Genomics Platform"/>
            <consortium name="The Broad Institute Genome Sequencing Center for Infectious Disease"/>
            <person name="Wu L."/>
            <person name="Ma J."/>
        </authorList>
    </citation>
    <scope>NUCLEOTIDE SEQUENCE [LARGE SCALE GENOMIC DNA]</scope>
    <source>
        <strain evidence="10">JCM 17925</strain>
    </source>
</reference>
<dbReference type="Proteomes" id="UP001500936">
    <property type="component" value="Unassembled WGS sequence"/>
</dbReference>
<protein>
    <submittedName>
        <fullName evidence="9">HTTM domain-containing protein</fullName>
    </submittedName>
</protein>
<evidence type="ECO:0000256" key="6">
    <source>
        <dbReference type="ARBA" id="ARBA00023239"/>
    </source>
</evidence>
<keyword evidence="3 7" id="KW-1133">Transmembrane helix</keyword>
<evidence type="ECO:0000256" key="2">
    <source>
        <dbReference type="ARBA" id="ARBA00022692"/>
    </source>
</evidence>
<keyword evidence="6" id="KW-0456">Lyase</keyword>
<keyword evidence="10" id="KW-1185">Reference proteome</keyword>
<dbReference type="Pfam" id="PF05090">
    <property type="entry name" value="HTTM"/>
    <property type="match status" value="1"/>
</dbReference>
<feature type="transmembrane region" description="Helical" evidence="7">
    <location>
        <begin position="178"/>
        <end position="197"/>
    </location>
</feature>
<gene>
    <name evidence="9" type="ORF">GCM10023187_10090</name>
</gene>
<evidence type="ECO:0000256" key="4">
    <source>
        <dbReference type="ARBA" id="ARBA00023136"/>
    </source>
</evidence>
<evidence type="ECO:0000313" key="10">
    <source>
        <dbReference type="Proteomes" id="UP001500936"/>
    </source>
</evidence>
<feature type="transmembrane region" description="Helical" evidence="7">
    <location>
        <begin position="262"/>
        <end position="295"/>
    </location>
</feature>
<dbReference type="InterPro" id="IPR007782">
    <property type="entry name" value="VKG_COase"/>
</dbReference>
<feature type="transmembrane region" description="Helical" evidence="7">
    <location>
        <begin position="92"/>
        <end position="117"/>
    </location>
</feature>
<comment type="subcellular location">
    <subcellularLocation>
        <location evidence="1">Endomembrane system</location>
        <topology evidence="1">Multi-pass membrane protein</topology>
    </subcellularLocation>
</comment>
<organism evidence="9 10">
    <name type="scientific">Nibrella viscosa</name>
    <dbReference type="NCBI Taxonomy" id="1084524"/>
    <lineage>
        <taxon>Bacteria</taxon>
        <taxon>Pseudomonadati</taxon>
        <taxon>Bacteroidota</taxon>
        <taxon>Cytophagia</taxon>
        <taxon>Cytophagales</taxon>
        <taxon>Spirosomataceae</taxon>
        <taxon>Nibrella</taxon>
    </lineage>
</organism>
<dbReference type="InterPro" id="IPR053934">
    <property type="entry name" value="HTTM_dom"/>
</dbReference>
<dbReference type="InterPro" id="IPR011020">
    <property type="entry name" value="HTTM-like"/>
</dbReference>
<evidence type="ECO:0000256" key="5">
    <source>
        <dbReference type="ARBA" id="ARBA00023157"/>
    </source>
</evidence>
<sequence>MNERMSESVITRESDDLTTDRRLGTGHRSFTLSLIRSFTLSTSIAPLITFRILFGAMMVISTVRFIGLGWIEEHFVRPALHFKYYGFAWVEPLLPVGMYLVHGLMLVGALGIMLGAFYRLSALTFFLTFTYCELIDITYYLNHYYFVSVVSFLLIWLPANRAVSVDVRRSPALLRTQVPRWTIFIIQFQLTLVYIYAGLAKIRYDWLINALPLKIWLPANDTIPVLGPLFAHPWMPYVFSWAGMLYDTFIIFFLIWPRSRPLAYVTVVVFHVLTGILFQIGVFPLVMIASTPIFFSARWHERALRMNHPPAQNIAQTRSIWTPSVPAFMLGSLLFIFLAFQLLFPWRYLLYPGDSFWTEEGYRFGWRVMLMEKAGTATFYVKDSRTGREGIVDNRDFLNDHQEKQMAMQPDLILQFAHYLADYYKKQGLHKPQVRAEVYVTLNARPSRLLIDPTLDLTTIHDSWQPKTWILKE</sequence>
<feature type="transmembrane region" description="Helical" evidence="7">
    <location>
        <begin position="234"/>
        <end position="255"/>
    </location>
</feature>
<dbReference type="PANTHER" id="PTHR12639">
    <property type="entry name" value="VITAMIN K-DEPENDENT GAMMA-CARBOXYLASE"/>
    <property type="match status" value="1"/>
</dbReference>
<dbReference type="InterPro" id="IPR053935">
    <property type="entry name" value="VKGC_lumenal_dom"/>
</dbReference>
<dbReference type="Pfam" id="PF22777">
    <property type="entry name" value="VKGC_lumenal_dom"/>
    <property type="match status" value="1"/>
</dbReference>
<keyword evidence="4 7" id="KW-0472">Membrane</keyword>
<feature type="domain" description="HTTM-like" evidence="8">
    <location>
        <begin position="39"/>
        <end position="299"/>
    </location>
</feature>
<feature type="transmembrane region" description="Helical" evidence="7">
    <location>
        <begin position="48"/>
        <end position="71"/>
    </location>
</feature>
<feature type="transmembrane region" description="Helical" evidence="7">
    <location>
        <begin position="327"/>
        <end position="346"/>
    </location>
</feature>